<dbReference type="AlphaFoldDB" id="A0A5J4TEM2"/>
<reference evidence="2 3" key="1">
    <citation type="submission" date="2019-03" db="EMBL/GenBank/DDBJ databases">
        <title>Single cell metagenomics reveals metabolic interactions within the superorganism composed of flagellate Streblomastix strix and complex community of Bacteroidetes bacteria on its surface.</title>
        <authorList>
            <person name="Treitli S.C."/>
            <person name="Kolisko M."/>
            <person name="Husnik F."/>
            <person name="Keeling P."/>
            <person name="Hampl V."/>
        </authorList>
    </citation>
    <scope>NUCLEOTIDE SEQUENCE [LARGE SCALE GENOMIC DNA]</scope>
    <source>
        <strain evidence="2">ST1C</strain>
    </source>
</reference>
<feature type="compositionally biased region" description="Basic and acidic residues" evidence="1">
    <location>
        <begin position="144"/>
        <end position="166"/>
    </location>
</feature>
<comment type="caution">
    <text evidence="2">The sequence shown here is derived from an EMBL/GenBank/DDBJ whole genome shotgun (WGS) entry which is preliminary data.</text>
</comment>
<feature type="compositionally biased region" description="Basic and acidic residues" evidence="1">
    <location>
        <begin position="16"/>
        <end position="30"/>
    </location>
</feature>
<dbReference type="EMBL" id="SNRW01032242">
    <property type="protein sequence ID" value="KAA6356894.1"/>
    <property type="molecule type" value="Genomic_DNA"/>
</dbReference>
<gene>
    <name evidence="2" type="ORF">EZS28_047578</name>
</gene>
<feature type="non-terminal residue" evidence="2">
    <location>
        <position position="1"/>
    </location>
</feature>
<evidence type="ECO:0000313" key="2">
    <source>
        <dbReference type="EMBL" id="KAA6356894.1"/>
    </source>
</evidence>
<feature type="compositionally biased region" description="Polar residues" evidence="1">
    <location>
        <begin position="64"/>
        <end position="79"/>
    </location>
</feature>
<evidence type="ECO:0000313" key="3">
    <source>
        <dbReference type="Proteomes" id="UP000324800"/>
    </source>
</evidence>
<proteinExistence type="predicted"/>
<feature type="compositionally biased region" description="Acidic residues" evidence="1">
    <location>
        <begin position="31"/>
        <end position="41"/>
    </location>
</feature>
<dbReference type="Proteomes" id="UP000324800">
    <property type="component" value="Unassembled WGS sequence"/>
</dbReference>
<feature type="region of interest" description="Disordered" evidence="1">
    <location>
        <begin position="1"/>
        <end position="166"/>
    </location>
</feature>
<feature type="compositionally biased region" description="Low complexity" evidence="1">
    <location>
        <begin position="123"/>
        <end position="132"/>
    </location>
</feature>
<sequence length="166" mass="18050">NAGLRPTEAGSISASNRERTEPQINEGHEDNSDEEEDEQTDEAALNQNKDYRVNIISKPPVQENLGTQPQNNQGLSALNQIEKDNAGPSPVGVQEKPKKGRGSKKSKTEGLNASDENQGHNAQVQTKTTSKVSKTKAAPKRGKKTAEEDKPEPKNSNDESEEEHSP</sequence>
<protein>
    <submittedName>
        <fullName evidence="2">Uncharacterized protein</fullName>
    </submittedName>
</protein>
<evidence type="ECO:0000256" key="1">
    <source>
        <dbReference type="SAM" id="MobiDB-lite"/>
    </source>
</evidence>
<feature type="compositionally biased region" description="Polar residues" evidence="1">
    <location>
        <begin position="109"/>
        <end position="122"/>
    </location>
</feature>
<name>A0A5J4TEM2_9EUKA</name>
<accession>A0A5J4TEM2</accession>
<organism evidence="2 3">
    <name type="scientific">Streblomastix strix</name>
    <dbReference type="NCBI Taxonomy" id="222440"/>
    <lineage>
        <taxon>Eukaryota</taxon>
        <taxon>Metamonada</taxon>
        <taxon>Preaxostyla</taxon>
        <taxon>Oxymonadida</taxon>
        <taxon>Streblomastigidae</taxon>
        <taxon>Streblomastix</taxon>
    </lineage>
</organism>
<feature type="compositionally biased region" description="Basic residues" evidence="1">
    <location>
        <begin position="133"/>
        <end position="143"/>
    </location>
</feature>